<feature type="region of interest" description="Disordered" evidence="2">
    <location>
        <begin position="262"/>
        <end position="293"/>
    </location>
</feature>
<protein>
    <recommendedName>
        <fullName evidence="7">ARID domain-containing protein</fullName>
    </recommendedName>
</protein>
<dbReference type="InterPro" id="IPR009071">
    <property type="entry name" value="HMG_box_dom"/>
</dbReference>
<evidence type="ECO:0008006" key="7">
    <source>
        <dbReference type="Google" id="ProtNLM"/>
    </source>
</evidence>
<feature type="region of interest" description="Disordered" evidence="2">
    <location>
        <begin position="124"/>
        <end position="160"/>
    </location>
</feature>
<evidence type="ECO:0000313" key="6">
    <source>
        <dbReference type="Proteomes" id="UP000232323"/>
    </source>
</evidence>
<dbReference type="GO" id="GO:0005634">
    <property type="term" value="C:nucleus"/>
    <property type="evidence" value="ECO:0007669"/>
    <property type="project" value="UniProtKB-UniRule"/>
</dbReference>
<accession>A0A250WZL5</accession>
<dbReference type="SMART" id="SM01014">
    <property type="entry name" value="ARID"/>
    <property type="match status" value="1"/>
</dbReference>
<dbReference type="Pfam" id="PF01388">
    <property type="entry name" value="ARID"/>
    <property type="match status" value="1"/>
</dbReference>
<evidence type="ECO:0000256" key="1">
    <source>
        <dbReference type="PROSITE-ProRule" id="PRU00267"/>
    </source>
</evidence>
<evidence type="ECO:0000259" key="4">
    <source>
        <dbReference type="PROSITE" id="PS51011"/>
    </source>
</evidence>
<dbReference type="SUPFAM" id="SSF47095">
    <property type="entry name" value="HMG-box"/>
    <property type="match status" value="1"/>
</dbReference>
<organism evidence="5 6">
    <name type="scientific">Chlamydomonas eustigma</name>
    <dbReference type="NCBI Taxonomy" id="1157962"/>
    <lineage>
        <taxon>Eukaryota</taxon>
        <taxon>Viridiplantae</taxon>
        <taxon>Chlorophyta</taxon>
        <taxon>core chlorophytes</taxon>
        <taxon>Chlorophyceae</taxon>
        <taxon>CS clade</taxon>
        <taxon>Chlamydomonadales</taxon>
        <taxon>Chlamydomonadaceae</taxon>
        <taxon>Chlamydomonas</taxon>
    </lineage>
</organism>
<feature type="compositionally biased region" description="Polar residues" evidence="2">
    <location>
        <begin position="633"/>
        <end position="649"/>
    </location>
</feature>
<keyword evidence="1" id="KW-0238">DNA-binding</keyword>
<feature type="compositionally biased region" description="Basic and acidic residues" evidence="2">
    <location>
        <begin position="266"/>
        <end position="275"/>
    </location>
</feature>
<evidence type="ECO:0000313" key="5">
    <source>
        <dbReference type="EMBL" id="GAX76225.1"/>
    </source>
</evidence>
<keyword evidence="6" id="KW-1185">Reference proteome</keyword>
<dbReference type="EMBL" id="BEGY01000016">
    <property type="protein sequence ID" value="GAX76225.1"/>
    <property type="molecule type" value="Genomic_DNA"/>
</dbReference>
<dbReference type="Proteomes" id="UP000232323">
    <property type="component" value="Unassembled WGS sequence"/>
</dbReference>
<gene>
    <name evidence="5" type="ORF">CEUSTIGMA_g3669.t1</name>
</gene>
<dbReference type="SUPFAM" id="SSF46774">
    <property type="entry name" value="ARID-like"/>
    <property type="match status" value="1"/>
</dbReference>
<dbReference type="InterPro" id="IPR001606">
    <property type="entry name" value="ARID_dom"/>
</dbReference>
<feature type="domain" description="ARID" evidence="4">
    <location>
        <begin position="22"/>
        <end position="113"/>
    </location>
</feature>
<keyword evidence="1" id="KW-0539">Nucleus</keyword>
<dbReference type="InterPro" id="IPR036910">
    <property type="entry name" value="HMG_box_dom_sf"/>
</dbReference>
<feature type="region of interest" description="Disordered" evidence="2">
    <location>
        <begin position="527"/>
        <end position="558"/>
    </location>
</feature>
<dbReference type="GO" id="GO:0003677">
    <property type="term" value="F:DNA binding"/>
    <property type="evidence" value="ECO:0007669"/>
    <property type="project" value="UniProtKB-UniRule"/>
</dbReference>
<dbReference type="PROSITE" id="PS50118">
    <property type="entry name" value="HMG_BOX_2"/>
    <property type="match status" value="1"/>
</dbReference>
<dbReference type="Gene3D" id="1.10.30.10">
    <property type="entry name" value="High mobility group box domain"/>
    <property type="match status" value="1"/>
</dbReference>
<dbReference type="Gene3D" id="1.10.150.60">
    <property type="entry name" value="ARID DNA-binding domain"/>
    <property type="match status" value="1"/>
</dbReference>
<reference evidence="5 6" key="1">
    <citation type="submission" date="2017-08" db="EMBL/GenBank/DDBJ databases">
        <title>Acidophilic green algal genome provides insights into adaptation to an acidic environment.</title>
        <authorList>
            <person name="Hirooka S."/>
            <person name="Hirose Y."/>
            <person name="Kanesaki Y."/>
            <person name="Higuchi S."/>
            <person name="Fujiwara T."/>
            <person name="Onuma R."/>
            <person name="Era A."/>
            <person name="Ohbayashi R."/>
            <person name="Uzuka A."/>
            <person name="Nozaki H."/>
            <person name="Yoshikawa H."/>
            <person name="Miyagishima S.Y."/>
        </authorList>
    </citation>
    <scope>NUCLEOTIDE SEQUENCE [LARGE SCALE GENOMIC DNA]</scope>
    <source>
        <strain evidence="5 6">NIES-2499</strain>
    </source>
</reference>
<feature type="domain" description="HMG box" evidence="3">
    <location>
        <begin position="289"/>
        <end position="362"/>
    </location>
</feature>
<feature type="DNA-binding region" description="HMG box" evidence="1">
    <location>
        <begin position="289"/>
        <end position="362"/>
    </location>
</feature>
<comment type="caution">
    <text evidence="5">The sequence shown here is derived from an EMBL/GenBank/DDBJ whole genome shotgun (WGS) entry which is preliminary data.</text>
</comment>
<dbReference type="PANTHER" id="PTHR46691:SF1">
    <property type="entry name" value="AT-RICH INTERACTIVE DOMAIN-CONTAINING PROTEIN 2"/>
    <property type="match status" value="1"/>
</dbReference>
<dbReference type="PROSITE" id="PS51011">
    <property type="entry name" value="ARID"/>
    <property type="match status" value="1"/>
</dbReference>
<sequence>MAGWHINTVHYPVPSATHEQVIGDRELFYSTHENLLNHIGIKLKVPKVGGIEVDLHQLYKEVTSLGGLESVINRKQWVIVCEPFSFPASFTNKSFVIKKLYINALHHYEQVYYHRTRGPLVSAPTGPSETSYMAPVNSPASPSFDRTPKRKPESHSESMLQHVTVVPTSSNSGSPSAPSVSPDLRAGTRFTGVIDNNFENSYMITINLPNQRLQGVLYKQAPPLGVLPPVAHHAGSPYPRVVPSTPRTGGGGIKVEDTAVSPEMDSVSHRMESGKRPRSRVSHPAPAPPRMHRTPYQFFQLGVNKEQLMQLHPDPSSQSSHDMLPRLMSDLWHQMTPEQRKPFMDMAGKDRERYDKEVREHRCRMVEMGGLPQLEGEAEVTTPTVRGGSSNGAAISSPCLPGSYYHASPHPQQHAHGSPSQAPYYGGGCSGSGQMHMGIPVGPTPQHLMRHRVSNLGSHVPTSMVATGSYLPAGMVPAHAHGGRARQSGMAMGMSLLPLDAEAEEVDHLCHYGDGAPAPHFFDPYHHNQYMRSGSSMPGAPSHHNTGQTPDHLDHGLDLDANGVDDFDMAMNSLKCSDGGAAATIDLFGCSAQVQLDVLGTTKAEVEQEENLVMQQDQEKERVASLTKKNMVQQLSGQDQPHASSSAGSPSDVHVSQLGFHSGIGLDRYRNVSGSGYGGQIYISRQNSPYGYSAGGAAGDPLGEVFS</sequence>
<feature type="region of interest" description="Disordered" evidence="2">
    <location>
        <begin position="633"/>
        <end position="654"/>
    </location>
</feature>
<name>A0A250WZL5_9CHLO</name>
<dbReference type="SMART" id="SM00501">
    <property type="entry name" value="BRIGHT"/>
    <property type="match status" value="1"/>
</dbReference>
<proteinExistence type="predicted"/>
<evidence type="ECO:0000256" key="2">
    <source>
        <dbReference type="SAM" id="MobiDB-lite"/>
    </source>
</evidence>
<dbReference type="Pfam" id="PF09011">
    <property type="entry name" value="HMG_box_2"/>
    <property type="match status" value="1"/>
</dbReference>
<feature type="compositionally biased region" description="Basic and acidic residues" evidence="2">
    <location>
        <begin position="146"/>
        <end position="156"/>
    </location>
</feature>
<dbReference type="OrthoDB" id="338531at2759"/>
<evidence type="ECO:0000259" key="3">
    <source>
        <dbReference type="PROSITE" id="PS50118"/>
    </source>
</evidence>
<dbReference type="AlphaFoldDB" id="A0A250WZL5"/>
<dbReference type="InterPro" id="IPR036431">
    <property type="entry name" value="ARID_dom_sf"/>
</dbReference>
<dbReference type="STRING" id="1157962.A0A250WZL5"/>
<dbReference type="PANTHER" id="PTHR46691">
    <property type="entry name" value="HIGH MOBILITY GROUP B PROTEIN 9"/>
    <property type="match status" value="1"/>
</dbReference>